<proteinExistence type="inferred from homology"/>
<feature type="transmembrane region" description="Helical" evidence="8">
    <location>
        <begin position="163"/>
        <end position="184"/>
    </location>
</feature>
<dbReference type="PROSITE" id="PS00221">
    <property type="entry name" value="MIP"/>
    <property type="match status" value="1"/>
</dbReference>
<dbReference type="PANTHER" id="PTHR43829:SF9">
    <property type="entry name" value="AQUAPORIN-9"/>
    <property type="match status" value="1"/>
</dbReference>
<dbReference type="InterPro" id="IPR023271">
    <property type="entry name" value="Aquaporin-like"/>
</dbReference>
<evidence type="ECO:0000256" key="2">
    <source>
        <dbReference type="ARBA" id="ARBA00006175"/>
    </source>
</evidence>
<reference evidence="9 10" key="1">
    <citation type="submission" date="2023-05" db="EMBL/GenBank/DDBJ databases">
        <title>Novel species of genus Flectobacillus isolated from stream in China.</title>
        <authorList>
            <person name="Lu H."/>
        </authorList>
    </citation>
    <scope>NUCLEOTIDE SEQUENCE [LARGE SCALE GENOMIC DNA]</scope>
    <source>
        <strain evidence="9 10">KCTC 42575</strain>
    </source>
</reference>
<dbReference type="InterPro" id="IPR022357">
    <property type="entry name" value="MIP_CS"/>
</dbReference>
<feature type="transmembrane region" description="Helical" evidence="8">
    <location>
        <begin position="84"/>
        <end position="104"/>
    </location>
</feature>
<evidence type="ECO:0000256" key="4">
    <source>
        <dbReference type="ARBA" id="ARBA00022692"/>
    </source>
</evidence>
<comment type="subcellular location">
    <subcellularLocation>
        <location evidence="1">Membrane</location>
        <topology evidence="1">Multi-pass membrane protein</topology>
    </subcellularLocation>
</comment>
<dbReference type="Gene3D" id="1.20.1080.10">
    <property type="entry name" value="Glycerol uptake facilitator protein"/>
    <property type="match status" value="1"/>
</dbReference>
<evidence type="ECO:0000313" key="9">
    <source>
        <dbReference type="EMBL" id="MDI9860401.1"/>
    </source>
</evidence>
<sequence>MHSAFLGELIGTAVLIYLGNGVVANVLLKHSKGENAGWMVITTGWAMAVTIGIFVSTAFGSPAAHLNPAVTVAMACKFGDWSNAGSFILAQILGGIIGATLVWIHYHPHWEKTEDAGLKLACFSTSPAINKPMANLMSELLGTLLLIIVLGALPSVPNQLGPYVVGLLVWAIGLSLGGTTGYAINPARDLGPRIAHAILPIAGKGGSDWQYAWVPVAGPIIGAIIGGLVIAQLSF</sequence>
<evidence type="ECO:0000313" key="10">
    <source>
        <dbReference type="Proteomes" id="UP001236507"/>
    </source>
</evidence>
<keyword evidence="6 8" id="KW-0472">Membrane</keyword>
<keyword evidence="10" id="KW-1185">Reference proteome</keyword>
<evidence type="ECO:0000256" key="8">
    <source>
        <dbReference type="SAM" id="Phobius"/>
    </source>
</evidence>
<evidence type="ECO:0000256" key="3">
    <source>
        <dbReference type="ARBA" id="ARBA00022448"/>
    </source>
</evidence>
<gene>
    <name evidence="9" type="ORF">QM524_14405</name>
</gene>
<accession>A0ABT6Y9Z8</accession>
<evidence type="ECO:0000256" key="5">
    <source>
        <dbReference type="ARBA" id="ARBA00022989"/>
    </source>
</evidence>
<protein>
    <submittedName>
        <fullName evidence="9">MIP/aquaporin family protein</fullName>
    </submittedName>
</protein>
<keyword evidence="5 8" id="KW-1133">Transmembrane helix</keyword>
<feature type="transmembrane region" description="Helical" evidence="8">
    <location>
        <begin position="211"/>
        <end position="233"/>
    </location>
</feature>
<feature type="transmembrane region" description="Helical" evidence="8">
    <location>
        <begin position="140"/>
        <end position="157"/>
    </location>
</feature>
<dbReference type="PANTHER" id="PTHR43829">
    <property type="entry name" value="AQUAPORIN OR AQUAGLYCEROPORIN RELATED"/>
    <property type="match status" value="1"/>
</dbReference>
<dbReference type="EMBL" id="JASHIF010000011">
    <property type="protein sequence ID" value="MDI9860401.1"/>
    <property type="molecule type" value="Genomic_DNA"/>
</dbReference>
<dbReference type="SUPFAM" id="SSF81338">
    <property type="entry name" value="Aquaporin-like"/>
    <property type="match status" value="1"/>
</dbReference>
<dbReference type="InterPro" id="IPR050363">
    <property type="entry name" value="MIP/Aquaporin"/>
</dbReference>
<keyword evidence="4 7" id="KW-0812">Transmembrane</keyword>
<evidence type="ECO:0000256" key="1">
    <source>
        <dbReference type="ARBA" id="ARBA00004141"/>
    </source>
</evidence>
<dbReference type="RefSeq" id="WP_283345120.1">
    <property type="nucleotide sequence ID" value="NZ_JASHIF010000011.1"/>
</dbReference>
<feature type="transmembrane region" description="Helical" evidence="8">
    <location>
        <begin position="40"/>
        <end position="64"/>
    </location>
</feature>
<name>A0ABT6Y9Z8_9BACT</name>
<dbReference type="Pfam" id="PF00230">
    <property type="entry name" value="MIP"/>
    <property type="match status" value="1"/>
</dbReference>
<comment type="similarity">
    <text evidence="2 7">Belongs to the MIP/aquaporin (TC 1.A.8) family.</text>
</comment>
<comment type="caution">
    <text evidence="9">The sequence shown here is derived from an EMBL/GenBank/DDBJ whole genome shotgun (WGS) entry which is preliminary data.</text>
</comment>
<organism evidence="9 10">
    <name type="scientific">Flectobacillus roseus</name>
    <dbReference type="NCBI Taxonomy" id="502259"/>
    <lineage>
        <taxon>Bacteria</taxon>
        <taxon>Pseudomonadati</taxon>
        <taxon>Bacteroidota</taxon>
        <taxon>Cytophagia</taxon>
        <taxon>Cytophagales</taxon>
        <taxon>Flectobacillaceae</taxon>
        <taxon>Flectobacillus</taxon>
    </lineage>
</organism>
<dbReference type="Proteomes" id="UP001236507">
    <property type="component" value="Unassembled WGS sequence"/>
</dbReference>
<dbReference type="PRINTS" id="PR00783">
    <property type="entry name" value="MINTRINSICP"/>
</dbReference>
<feature type="transmembrane region" description="Helical" evidence="8">
    <location>
        <begin position="6"/>
        <end position="28"/>
    </location>
</feature>
<evidence type="ECO:0000256" key="6">
    <source>
        <dbReference type="ARBA" id="ARBA00023136"/>
    </source>
</evidence>
<evidence type="ECO:0000256" key="7">
    <source>
        <dbReference type="RuleBase" id="RU000477"/>
    </source>
</evidence>
<dbReference type="InterPro" id="IPR000425">
    <property type="entry name" value="MIP"/>
</dbReference>
<keyword evidence="3 7" id="KW-0813">Transport</keyword>